<name>A0ACC0M0K4_RHOML</name>
<dbReference type="Proteomes" id="UP001062846">
    <property type="component" value="Chromosome 10"/>
</dbReference>
<reference evidence="1" key="1">
    <citation type="submission" date="2022-02" db="EMBL/GenBank/DDBJ databases">
        <title>Plant Genome Project.</title>
        <authorList>
            <person name="Zhang R.-G."/>
        </authorList>
    </citation>
    <scope>NUCLEOTIDE SEQUENCE</scope>
    <source>
        <strain evidence="1">AT1</strain>
    </source>
</reference>
<accession>A0ACC0M0K4</accession>
<protein>
    <submittedName>
        <fullName evidence="1">Uncharacterized protein</fullName>
    </submittedName>
</protein>
<evidence type="ECO:0000313" key="1">
    <source>
        <dbReference type="EMBL" id="KAI8534066.1"/>
    </source>
</evidence>
<comment type="caution">
    <text evidence="1">The sequence shown here is derived from an EMBL/GenBank/DDBJ whole genome shotgun (WGS) entry which is preliminary data.</text>
</comment>
<gene>
    <name evidence="1" type="ORF">RHMOL_Rhmol10G0060100</name>
</gene>
<proteinExistence type="predicted"/>
<evidence type="ECO:0000313" key="2">
    <source>
        <dbReference type="Proteomes" id="UP001062846"/>
    </source>
</evidence>
<sequence>MADNTLPPPQNPNPPPPQHPHHQMYTPATPSQYPSPHYLPHQHSPNPNPEQPNSNPPQLDPLNKTHDPIAALTPPGMDPTSSSAGCVHDAYDPSALCDQSAYFQDPNVANSLKNWALDVLRYYGSNPNATGVTMPPINATFQPHGNSPRKETAKKTKVVQSVWCEVCRVECNTKEVLDKHKMGKKHKKNKDKLKESTAPHPPAASGVSNNPVIGPQENPASSSVQKTRKKAAEPEEDLETKRRKIMNEGAASDAVRVCTICNVVCNSELVFAYHNAGKKHAAMMTKQSVSGTGVATAT</sequence>
<keyword evidence="2" id="KW-1185">Reference proteome</keyword>
<organism evidence="1 2">
    <name type="scientific">Rhododendron molle</name>
    <name type="common">Chinese azalea</name>
    <name type="synonym">Azalea mollis</name>
    <dbReference type="NCBI Taxonomy" id="49168"/>
    <lineage>
        <taxon>Eukaryota</taxon>
        <taxon>Viridiplantae</taxon>
        <taxon>Streptophyta</taxon>
        <taxon>Embryophyta</taxon>
        <taxon>Tracheophyta</taxon>
        <taxon>Spermatophyta</taxon>
        <taxon>Magnoliopsida</taxon>
        <taxon>eudicotyledons</taxon>
        <taxon>Gunneridae</taxon>
        <taxon>Pentapetalae</taxon>
        <taxon>asterids</taxon>
        <taxon>Ericales</taxon>
        <taxon>Ericaceae</taxon>
        <taxon>Ericoideae</taxon>
        <taxon>Rhodoreae</taxon>
        <taxon>Rhododendron</taxon>
    </lineage>
</organism>
<dbReference type="EMBL" id="CM046397">
    <property type="protein sequence ID" value="KAI8534066.1"/>
    <property type="molecule type" value="Genomic_DNA"/>
</dbReference>